<evidence type="ECO:0000313" key="3">
    <source>
        <dbReference type="Proteomes" id="UP000254343"/>
    </source>
</evidence>
<reference evidence="2 3" key="1">
    <citation type="submission" date="2018-06" db="EMBL/GenBank/DDBJ databases">
        <authorList>
            <consortium name="Pathogen Informatics"/>
            <person name="Doyle S."/>
        </authorList>
    </citation>
    <scope>NUCLEOTIDE SEQUENCE [LARGE SCALE GENOMIC DNA]</scope>
    <source>
        <strain evidence="2 3">NCTC12722</strain>
    </source>
</reference>
<feature type="region of interest" description="Disordered" evidence="1">
    <location>
        <begin position="1"/>
        <end position="64"/>
    </location>
</feature>
<dbReference type="OrthoDB" id="8129930at2"/>
<dbReference type="AlphaFoldDB" id="A0A380W5R9"/>
<accession>A0A380W5R9</accession>
<evidence type="ECO:0000313" key="2">
    <source>
        <dbReference type="EMBL" id="SUU84262.1"/>
    </source>
</evidence>
<dbReference type="Proteomes" id="UP000254343">
    <property type="component" value="Unassembled WGS sequence"/>
</dbReference>
<feature type="compositionally biased region" description="Basic and acidic residues" evidence="1">
    <location>
        <begin position="55"/>
        <end position="64"/>
    </location>
</feature>
<dbReference type="EMBL" id="UIGB01000001">
    <property type="protein sequence ID" value="SUU84262.1"/>
    <property type="molecule type" value="Genomic_DNA"/>
</dbReference>
<name>A0A380W5R9_AFIFE</name>
<evidence type="ECO:0000256" key="1">
    <source>
        <dbReference type="SAM" id="MobiDB-lite"/>
    </source>
</evidence>
<dbReference type="RefSeq" id="WP_002715088.1">
    <property type="nucleotide sequence ID" value="NZ_UFSI01000001.1"/>
</dbReference>
<gene>
    <name evidence="2" type="ORF">NCTC12722_01449</name>
</gene>
<proteinExistence type="predicted"/>
<protein>
    <submittedName>
        <fullName evidence="2">Uncharacterized protein</fullName>
    </submittedName>
</protein>
<organism evidence="2 3">
    <name type="scientific">Afipia felis</name>
    <name type="common">Cat scratch disease bacillus</name>
    <dbReference type="NCBI Taxonomy" id="1035"/>
    <lineage>
        <taxon>Bacteria</taxon>
        <taxon>Pseudomonadati</taxon>
        <taxon>Pseudomonadota</taxon>
        <taxon>Alphaproteobacteria</taxon>
        <taxon>Hyphomicrobiales</taxon>
        <taxon>Nitrobacteraceae</taxon>
        <taxon>Afipia</taxon>
    </lineage>
</organism>
<sequence>MDDKFDPAPHDKHAESPHKAAEKDRRVKKELDEGLQDTFPASDPVSVTQPTTTKKAAEKVTRKG</sequence>
<feature type="compositionally biased region" description="Polar residues" evidence="1">
    <location>
        <begin position="45"/>
        <end position="54"/>
    </location>
</feature>
<feature type="compositionally biased region" description="Basic and acidic residues" evidence="1">
    <location>
        <begin position="1"/>
        <end position="32"/>
    </location>
</feature>